<dbReference type="PROSITE" id="PS50222">
    <property type="entry name" value="EF_HAND_2"/>
    <property type="match status" value="3"/>
</dbReference>
<feature type="domain" description="EF-hand" evidence="4">
    <location>
        <begin position="42"/>
        <end position="70"/>
    </location>
</feature>
<comment type="caution">
    <text evidence="5">The sequence shown here is derived from an EMBL/GenBank/DDBJ whole genome shotgun (WGS) entry which is preliminary data.</text>
</comment>
<dbReference type="GO" id="GO:0005509">
    <property type="term" value="F:calcium ion binding"/>
    <property type="evidence" value="ECO:0007669"/>
    <property type="project" value="InterPro"/>
</dbReference>
<dbReference type="AlphaFoldDB" id="A0A9P1CK95"/>
<evidence type="ECO:0000256" key="2">
    <source>
        <dbReference type="ARBA" id="ARBA00022737"/>
    </source>
</evidence>
<keyword evidence="3" id="KW-0106">Calcium</keyword>
<dbReference type="SMART" id="SM00054">
    <property type="entry name" value="EFh"/>
    <property type="match status" value="3"/>
</dbReference>
<feature type="domain" description="EF-hand" evidence="4">
    <location>
        <begin position="131"/>
        <end position="166"/>
    </location>
</feature>
<dbReference type="OrthoDB" id="26525at2759"/>
<dbReference type="CDD" id="cd00051">
    <property type="entry name" value="EFh"/>
    <property type="match status" value="1"/>
</dbReference>
<gene>
    <name evidence="5" type="ORF">C1SCF055_LOCUS19409</name>
</gene>
<evidence type="ECO:0000256" key="3">
    <source>
        <dbReference type="ARBA" id="ARBA00022837"/>
    </source>
</evidence>
<dbReference type="EMBL" id="CAMXCT020001733">
    <property type="protein sequence ID" value="CAL1145967.1"/>
    <property type="molecule type" value="Genomic_DNA"/>
</dbReference>
<protein>
    <submittedName>
        <fullName evidence="6">EF-hand domain-containing protein</fullName>
    </submittedName>
</protein>
<reference evidence="5" key="1">
    <citation type="submission" date="2022-10" db="EMBL/GenBank/DDBJ databases">
        <authorList>
            <person name="Chen Y."/>
            <person name="Dougan E. K."/>
            <person name="Chan C."/>
            <person name="Rhodes N."/>
            <person name="Thang M."/>
        </authorList>
    </citation>
    <scope>NUCLEOTIDE SEQUENCE</scope>
</reference>
<evidence type="ECO:0000256" key="1">
    <source>
        <dbReference type="ARBA" id="ARBA00022723"/>
    </source>
</evidence>
<dbReference type="SUPFAM" id="SSF47473">
    <property type="entry name" value="EF-hand"/>
    <property type="match status" value="1"/>
</dbReference>
<dbReference type="Pfam" id="PF13499">
    <property type="entry name" value="EF-hand_7"/>
    <property type="match status" value="1"/>
</dbReference>
<evidence type="ECO:0000313" key="6">
    <source>
        <dbReference type="EMBL" id="CAL4779904.1"/>
    </source>
</evidence>
<keyword evidence="1" id="KW-0479">Metal-binding</keyword>
<dbReference type="PROSITE" id="PS00018">
    <property type="entry name" value="EF_HAND_1"/>
    <property type="match status" value="2"/>
</dbReference>
<organism evidence="5">
    <name type="scientific">Cladocopium goreaui</name>
    <dbReference type="NCBI Taxonomy" id="2562237"/>
    <lineage>
        <taxon>Eukaryota</taxon>
        <taxon>Sar</taxon>
        <taxon>Alveolata</taxon>
        <taxon>Dinophyceae</taxon>
        <taxon>Suessiales</taxon>
        <taxon>Symbiodiniaceae</taxon>
        <taxon>Cladocopium</taxon>
    </lineage>
</organism>
<reference evidence="6 7" key="2">
    <citation type="submission" date="2024-05" db="EMBL/GenBank/DDBJ databases">
        <authorList>
            <person name="Chen Y."/>
            <person name="Shah S."/>
            <person name="Dougan E. K."/>
            <person name="Thang M."/>
            <person name="Chan C."/>
        </authorList>
    </citation>
    <scope>NUCLEOTIDE SEQUENCE [LARGE SCALE GENOMIC DNA]</scope>
</reference>
<sequence>MSMDDAVALFQRFDLNGNGTLGFDELRELLLIIGVPATDVPRLFGVIDTNSDGNVDFEEFIRWMYAQPVDAKEKMLGSTAVAKQLLREIADKLVSDRIQPEALFASANVRSDGLLSRDELSRILLAYLPGLSSTVLSEAFHLCDWDHSGWINVEEFVSALRREASGAQEPQPSTVDVSVTVPAGWRCGMQLPVTYAGHLYHVDVPGGHTIGTTFVTTLSLPG</sequence>
<dbReference type="InterPro" id="IPR018247">
    <property type="entry name" value="EF_Hand_1_Ca_BS"/>
</dbReference>
<proteinExistence type="predicted"/>
<accession>A0A9P1CK95</accession>
<keyword evidence="7" id="KW-1185">Reference proteome</keyword>
<feature type="domain" description="EF-hand" evidence="4">
    <location>
        <begin position="1"/>
        <end position="36"/>
    </location>
</feature>
<dbReference type="InterPro" id="IPR011992">
    <property type="entry name" value="EF-hand-dom_pair"/>
</dbReference>
<dbReference type="PANTHER" id="PTHR45942">
    <property type="entry name" value="PROTEIN PHOSPATASE 3 REGULATORY SUBUNIT B ALPHA ISOFORM TYPE 1"/>
    <property type="match status" value="1"/>
</dbReference>
<keyword evidence="2" id="KW-0677">Repeat</keyword>
<evidence type="ECO:0000259" key="4">
    <source>
        <dbReference type="PROSITE" id="PS50222"/>
    </source>
</evidence>
<name>A0A9P1CK95_9DINO</name>
<evidence type="ECO:0000313" key="5">
    <source>
        <dbReference type="EMBL" id="CAI3992592.1"/>
    </source>
</evidence>
<dbReference type="InterPro" id="IPR002048">
    <property type="entry name" value="EF_hand_dom"/>
</dbReference>
<dbReference type="Pfam" id="PF13833">
    <property type="entry name" value="EF-hand_8"/>
    <property type="match status" value="1"/>
</dbReference>
<evidence type="ECO:0000313" key="7">
    <source>
        <dbReference type="Proteomes" id="UP001152797"/>
    </source>
</evidence>
<dbReference type="EMBL" id="CAMXCT010001733">
    <property type="protein sequence ID" value="CAI3992592.1"/>
    <property type="molecule type" value="Genomic_DNA"/>
</dbReference>
<dbReference type="Proteomes" id="UP001152797">
    <property type="component" value="Unassembled WGS sequence"/>
</dbReference>
<dbReference type="Gene3D" id="1.10.238.10">
    <property type="entry name" value="EF-hand"/>
    <property type="match status" value="2"/>
</dbReference>
<dbReference type="EMBL" id="CAMXCT030001733">
    <property type="protein sequence ID" value="CAL4779904.1"/>
    <property type="molecule type" value="Genomic_DNA"/>
</dbReference>